<organism evidence="8 9">
    <name type="scientific">Aureibacter tunicatorum</name>
    <dbReference type="NCBI Taxonomy" id="866807"/>
    <lineage>
        <taxon>Bacteria</taxon>
        <taxon>Pseudomonadati</taxon>
        <taxon>Bacteroidota</taxon>
        <taxon>Cytophagia</taxon>
        <taxon>Cytophagales</taxon>
        <taxon>Persicobacteraceae</taxon>
        <taxon>Aureibacter</taxon>
    </lineage>
</organism>
<dbReference type="Proteomes" id="UP001185092">
    <property type="component" value="Unassembled WGS sequence"/>
</dbReference>
<dbReference type="Gene3D" id="2.40.420.20">
    <property type="match status" value="1"/>
</dbReference>
<evidence type="ECO:0000259" key="4">
    <source>
        <dbReference type="Pfam" id="PF25876"/>
    </source>
</evidence>
<dbReference type="InterPro" id="IPR058624">
    <property type="entry name" value="MdtA-like_HH"/>
</dbReference>
<feature type="domain" description="Multidrug resistance protein MdtA-like beta-barrel" evidence="6">
    <location>
        <begin position="209"/>
        <end position="294"/>
    </location>
</feature>
<dbReference type="Pfam" id="PF25944">
    <property type="entry name" value="Beta-barrel_RND"/>
    <property type="match status" value="1"/>
</dbReference>
<evidence type="ECO:0000256" key="2">
    <source>
        <dbReference type="ARBA" id="ARBA00009477"/>
    </source>
</evidence>
<accession>A0AAE3XPE0</accession>
<dbReference type="Gene3D" id="1.10.287.470">
    <property type="entry name" value="Helix hairpin bin"/>
    <property type="match status" value="1"/>
</dbReference>
<dbReference type="AlphaFoldDB" id="A0AAE3XPE0"/>
<dbReference type="Gene3D" id="2.40.50.100">
    <property type="match status" value="1"/>
</dbReference>
<dbReference type="PANTHER" id="PTHR30158:SF3">
    <property type="entry name" value="MULTIDRUG EFFLUX PUMP SUBUNIT ACRA-RELATED"/>
    <property type="match status" value="1"/>
</dbReference>
<dbReference type="GO" id="GO:0022857">
    <property type="term" value="F:transmembrane transporter activity"/>
    <property type="evidence" value="ECO:0007669"/>
    <property type="project" value="InterPro"/>
</dbReference>
<dbReference type="GO" id="GO:0046677">
    <property type="term" value="P:response to antibiotic"/>
    <property type="evidence" value="ECO:0007669"/>
    <property type="project" value="TreeGrafter"/>
</dbReference>
<gene>
    <name evidence="8" type="ORF">HNQ88_003266</name>
</gene>
<evidence type="ECO:0000259" key="7">
    <source>
        <dbReference type="Pfam" id="PF25967"/>
    </source>
</evidence>
<comment type="caution">
    <text evidence="8">The sequence shown here is derived from an EMBL/GenBank/DDBJ whole genome shotgun (WGS) entry which is preliminary data.</text>
</comment>
<dbReference type="InterPro" id="IPR006143">
    <property type="entry name" value="RND_pump_MFP"/>
</dbReference>
<dbReference type="Gene3D" id="2.40.30.170">
    <property type="match status" value="1"/>
</dbReference>
<dbReference type="InterPro" id="IPR058627">
    <property type="entry name" value="MdtA-like_C"/>
</dbReference>
<protein>
    <submittedName>
        <fullName evidence="8">Membrane fusion protein (Multidrug efflux system)</fullName>
    </submittedName>
</protein>
<evidence type="ECO:0000259" key="5">
    <source>
        <dbReference type="Pfam" id="PF25917"/>
    </source>
</evidence>
<dbReference type="Pfam" id="PF25917">
    <property type="entry name" value="BSH_RND"/>
    <property type="match status" value="1"/>
</dbReference>
<dbReference type="EMBL" id="JAVDQD010000004">
    <property type="protein sequence ID" value="MDR6240200.1"/>
    <property type="molecule type" value="Genomic_DNA"/>
</dbReference>
<evidence type="ECO:0000256" key="3">
    <source>
        <dbReference type="SAM" id="Coils"/>
    </source>
</evidence>
<dbReference type="NCBIfam" id="TIGR01730">
    <property type="entry name" value="RND_mfp"/>
    <property type="match status" value="1"/>
</dbReference>
<dbReference type="GO" id="GO:0005886">
    <property type="term" value="C:plasma membrane"/>
    <property type="evidence" value="ECO:0007669"/>
    <property type="project" value="TreeGrafter"/>
</dbReference>
<evidence type="ECO:0000259" key="6">
    <source>
        <dbReference type="Pfam" id="PF25944"/>
    </source>
</evidence>
<keyword evidence="9" id="KW-1185">Reference proteome</keyword>
<dbReference type="SUPFAM" id="SSF111369">
    <property type="entry name" value="HlyD-like secretion proteins"/>
    <property type="match status" value="1"/>
</dbReference>
<dbReference type="InterPro" id="IPR058625">
    <property type="entry name" value="MdtA-like_BSH"/>
</dbReference>
<keyword evidence="3" id="KW-0175">Coiled coil</keyword>
<dbReference type="PANTHER" id="PTHR30158">
    <property type="entry name" value="ACRA/E-RELATED COMPONENT OF DRUG EFFLUX TRANSPORTER"/>
    <property type="match status" value="1"/>
</dbReference>
<sequence length="387" mass="43017">MKIKQIKPGYISSLLIFTLALLFMQCNKGKKMPPPPIVATSKVALEDIKFYGDYVGRTQASLSVQIRARVNGFLEKRLFEEGTKVHKGQLLYVIDKRPYQAAVIKSEAQLSEAKVELDIAQRHLNRIKPLFEQNAASRLDLDNAIARKETAEAKVEIAKADLDQTKLELSFTDIRSPLDGYIGASKVDIGGLVGSQGQSLLNVVVQTDPMFVNFNMTALDYLSSQRRLNSSSDSIPVKDVVSITLPDNTTYEYKGDLNFTAPEVDPKTGTYAVRGVVANPSNILLPGQPTTVKLLRDIQFNTVVIPNKAMEIAEGGAFVYVVKSDSTVERRFIETGVQFQNSTTIKRGLFPNETIVVEGIQKLTPGQRVKALNEQQYQELIYNEEKQ</sequence>
<comment type="subcellular location">
    <subcellularLocation>
        <location evidence="1">Cell envelope</location>
    </subcellularLocation>
</comment>
<dbReference type="Pfam" id="PF25876">
    <property type="entry name" value="HH_MFP_RND"/>
    <property type="match status" value="1"/>
</dbReference>
<comment type="similarity">
    <text evidence="2">Belongs to the membrane fusion protein (MFP) (TC 8.A.1) family.</text>
</comment>
<evidence type="ECO:0000256" key="1">
    <source>
        <dbReference type="ARBA" id="ARBA00004196"/>
    </source>
</evidence>
<dbReference type="Pfam" id="PF25967">
    <property type="entry name" value="RND-MFP_C"/>
    <property type="match status" value="1"/>
</dbReference>
<proteinExistence type="inferred from homology"/>
<dbReference type="GO" id="GO:0030313">
    <property type="term" value="C:cell envelope"/>
    <property type="evidence" value="ECO:0007669"/>
    <property type="project" value="UniProtKB-SubCell"/>
</dbReference>
<feature type="coiled-coil region" evidence="3">
    <location>
        <begin position="141"/>
        <end position="168"/>
    </location>
</feature>
<feature type="domain" description="Multidrug resistance protein MdtA-like C-terminal permuted SH3" evidence="7">
    <location>
        <begin position="301"/>
        <end position="362"/>
    </location>
</feature>
<feature type="domain" description="Multidrug resistance protein MdtA-like alpha-helical hairpin" evidence="4">
    <location>
        <begin position="106"/>
        <end position="172"/>
    </location>
</feature>
<reference evidence="8" key="1">
    <citation type="submission" date="2023-07" db="EMBL/GenBank/DDBJ databases">
        <title>Genomic Encyclopedia of Type Strains, Phase IV (KMG-IV): sequencing the most valuable type-strain genomes for metagenomic binning, comparative biology and taxonomic classification.</title>
        <authorList>
            <person name="Goeker M."/>
        </authorList>
    </citation>
    <scope>NUCLEOTIDE SEQUENCE</scope>
    <source>
        <strain evidence="8">DSM 26174</strain>
    </source>
</reference>
<dbReference type="InterPro" id="IPR058626">
    <property type="entry name" value="MdtA-like_b-barrel"/>
</dbReference>
<evidence type="ECO:0000313" key="8">
    <source>
        <dbReference type="EMBL" id="MDR6240200.1"/>
    </source>
</evidence>
<evidence type="ECO:0000313" key="9">
    <source>
        <dbReference type="Proteomes" id="UP001185092"/>
    </source>
</evidence>
<dbReference type="RefSeq" id="WP_309940079.1">
    <property type="nucleotide sequence ID" value="NZ_AP025305.1"/>
</dbReference>
<feature type="domain" description="Multidrug resistance protein MdtA-like barrel-sandwich hybrid" evidence="5">
    <location>
        <begin position="64"/>
        <end position="206"/>
    </location>
</feature>
<name>A0AAE3XPE0_9BACT</name>